<dbReference type="GO" id="GO:0044780">
    <property type="term" value="P:bacterial-type flagellum assembly"/>
    <property type="evidence" value="ECO:0007669"/>
    <property type="project" value="InterPro"/>
</dbReference>
<dbReference type="PANTHER" id="PTHR30033">
    <property type="entry name" value="FLAGELLAR HOOK-ASSOCIATED PROTEIN 1"/>
    <property type="match status" value="1"/>
</dbReference>
<dbReference type="PROSITE" id="PS00588">
    <property type="entry name" value="FLAGELLA_BB_ROD"/>
    <property type="match status" value="1"/>
</dbReference>
<organism evidence="9 10">
    <name type="scientific">Sphingobium boeckii</name>
    <dbReference type="NCBI Taxonomy" id="1082345"/>
    <lineage>
        <taxon>Bacteria</taxon>
        <taxon>Pseudomonadati</taxon>
        <taxon>Pseudomonadota</taxon>
        <taxon>Alphaproteobacteria</taxon>
        <taxon>Sphingomonadales</taxon>
        <taxon>Sphingomonadaceae</taxon>
        <taxon>Sphingobium</taxon>
    </lineage>
</organism>
<dbReference type="SUPFAM" id="SSF64518">
    <property type="entry name" value="Phase 1 flagellin"/>
    <property type="match status" value="1"/>
</dbReference>
<dbReference type="AlphaFoldDB" id="A0A7W9AIW4"/>
<protein>
    <recommendedName>
        <fullName evidence="4">Flagellar hook-associated protein 1</fullName>
    </recommendedName>
</protein>
<evidence type="ECO:0000256" key="4">
    <source>
        <dbReference type="ARBA" id="ARBA00016244"/>
    </source>
</evidence>
<feature type="domain" description="Flagellar hook-associated protein FlgK helical" evidence="8">
    <location>
        <begin position="100"/>
        <end position="325"/>
    </location>
</feature>
<dbReference type="RefSeq" id="WP_184018941.1">
    <property type="nucleotide sequence ID" value="NZ_JACIJC010000004.1"/>
</dbReference>
<keyword evidence="9" id="KW-0966">Cell projection</keyword>
<name>A0A7W9AIW4_9SPHN</name>
<dbReference type="InterPro" id="IPR053927">
    <property type="entry name" value="FlgK_helical"/>
</dbReference>
<evidence type="ECO:0000259" key="8">
    <source>
        <dbReference type="Pfam" id="PF22638"/>
    </source>
</evidence>
<dbReference type="Pfam" id="PF06429">
    <property type="entry name" value="Flg_bbr_C"/>
    <property type="match status" value="1"/>
</dbReference>
<evidence type="ECO:0000256" key="3">
    <source>
        <dbReference type="ARBA" id="ARBA00009677"/>
    </source>
</evidence>
<comment type="similarity">
    <text evidence="3">Belongs to the flagella basal body rod proteins family.</text>
</comment>
<evidence type="ECO:0000313" key="9">
    <source>
        <dbReference type="EMBL" id="MBB5686475.1"/>
    </source>
</evidence>
<evidence type="ECO:0000313" key="10">
    <source>
        <dbReference type="Proteomes" id="UP000549617"/>
    </source>
</evidence>
<evidence type="ECO:0000256" key="2">
    <source>
        <dbReference type="ARBA" id="ARBA00004613"/>
    </source>
</evidence>
<proteinExistence type="inferred from homology"/>
<sequence length="448" mass="46251">MSDLLRIGSLGVSAYRGALATIGDNVANAETEGYSRRDVSLRETAVLGPGMALYNNITALGGVQIDAVDRAWDAFRATDARRAGADSARSSAQTRWLTVTETALDTGTAGVGARLTAFYTSADTLAADPNGAAPRRGMLMALDDVTAAFRTSAEGLEQAAKGVSAEAGTTTTAINNDLQALANVNTAIRRVATGTGSRAELEDERDRLLDGLNQKMSIDITLDAKGAASIRANGPGGPVLLEGNVAAIVQSRTAADGRIALSTTFAGETSTLSPAGGSMAGLVSSATAIADRRIALDSIANDFAGQINSWSANGLDKAGNPGQALLTTTGAAAMALNTSDPDMIAAAAPGGAANGNLLLLQSQRTESGAEARHAELVTQLAQQLLSNRTQESAFKARHENSLAARDEIAGIDLDREAAELLRYQQAYNGSAKVIQIARETMQSILDIF</sequence>
<keyword evidence="9" id="KW-0969">Cilium</keyword>
<reference evidence="9 10" key="1">
    <citation type="submission" date="2020-08" db="EMBL/GenBank/DDBJ databases">
        <title>Genomic Encyclopedia of Type Strains, Phase IV (KMG-IV): sequencing the most valuable type-strain genomes for metagenomic binning, comparative biology and taxonomic classification.</title>
        <authorList>
            <person name="Goeker M."/>
        </authorList>
    </citation>
    <scope>NUCLEOTIDE SEQUENCE [LARGE SCALE GENOMIC DNA]</scope>
    <source>
        <strain evidence="9 10">DSM 25079</strain>
    </source>
</reference>
<comment type="caution">
    <text evidence="9">The sequence shown here is derived from an EMBL/GenBank/DDBJ whole genome shotgun (WGS) entry which is preliminary data.</text>
</comment>
<dbReference type="EMBL" id="JACIJC010000004">
    <property type="protein sequence ID" value="MBB5686475.1"/>
    <property type="molecule type" value="Genomic_DNA"/>
</dbReference>
<dbReference type="Pfam" id="PF22638">
    <property type="entry name" value="FlgK_D1"/>
    <property type="match status" value="1"/>
</dbReference>
<evidence type="ECO:0000256" key="1">
    <source>
        <dbReference type="ARBA" id="ARBA00004365"/>
    </source>
</evidence>
<gene>
    <name evidence="9" type="ORF">FHS49_002499</name>
</gene>
<evidence type="ECO:0000256" key="5">
    <source>
        <dbReference type="ARBA" id="ARBA00022525"/>
    </source>
</evidence>
<keyword evidence="5" id="KW-0964">Secreted</keyword>
<dbReference type="InterPro" id="IPR019776">
    <property type="entry name" value="Flagellar_basal_body_rod_CS"/>
</dbReference>
<dbReference type="InterPro" id="IPR010930">
    <property type="entry name" value="Flg_bb/hook_C_dom"/>
</dbReference>
<evidence type="ECO:0000259" key="7">
    <source>
        <dbReference type="Pfam" id="PF06429"/>
    </source>
</evidence>
<keyword evidence="9" id="KW-0282">Flagellum</keyword>
<keyword evidence="10" id="KW-1185">Reference proteome</keyword>
<dbReference type="GO" id="GO:0009424">
    <property type="term" value="C:bacterial-type flagellum hook"/>
    <property type="evidence" value="ECO:0007669"/>
    <property type="project" value="InterPro"/>
</dbReference>
<keyword evidence="6" id="KW-0975">Bacterial flagellum</keyword>
<dbReference type="Proteomes" id="UP000549617">
    <property type="component" value="Unassembled WGS sequence"/>
</dbReference>
<dbReference type="InterPro" id="IPR002371">
    <property type="entry name" value="FlgK"/>
</dbReference>
<feature type="domain" description="Flagellar basal-body/hook protein C-terminal" evidence="7">
    <location>
        <begin position="407"/>
        <end position="446"/>
    </location>
</feature>
<dbReference type="GO" id="GO:0005198">
    <property type="term" value="F:structural molecule activity"/>
    <property type="evidence" value="ECO:0007669"/>
    <property type="project" value="InterPro"/>
</dbReference>
<evidence type="ECO:0000256" key="6">
    <source>
        <dbReference type="ARBA" id="ARBA00023143"/>
    </source>
</evidence>
<accession>A0A7W9AIW4</accession>
<comment type="subcellular location">
    <subcellularLocation>
        <location evidence="1">Bacterial flagellum</location>
    </subcellularLocation>
    <subcellularLocation>
        <location evidence="2">Secreted</location>
    </subcellularLocation>
</comment>
<dbReference type="NCBIfam" id="TIGR02492">
    <property type="entry name" value="flgK_ends"/>
    <property type="match status" value="1"/>
</dbReference>
<dbReference type="GO" id="GO:0005576">
    <property type="term" value="C:extracellular region"/>
    <property type="evidence" value="ECO:0007669"/>
    <property type="project" value="UniProtKB-SubCell"/>
</dbReference>